<dbReference type="PANTHER" id="PTHR43086:SF3">
    <property type="entry name" value="NADP-DEPENDENT 3-HYDROXY ACID DEHYDROGENASE YDFG"/>
    <property type="match status" value="1"/>
</dbReference>
<dbReference type="InterPro" id="IPR002347">
    <property type="entry name" value="SDR_fam"/>
</dbReference>
<dbReference type="Pfam" id="PF00106">
    <property type="entry name" value="adh_short"/>
    <property type="match status" value="1"/>
</dbReference>
<dbReference type="CDD" id="cd05233">
    <property type="entry name" value="SDR_c"/>
    <property type="match status" value="1"/>
</dbReference>
<evidence type="ECO:0000256" key="10">
    <source>
        <dbReference type="ARBA" id="ARBA00047274"/>
    </source>
</evidence>
<protein>
    <recommendedName>
        <fullName evidence="6">NADP-dependent 3-hydroxy acid dehydrogenase YdfG</fullName>
        <ecNumber evidence="4">1.1.1.298</ecNumber>
        <ecNumber evidence="5">1.1.1.381</ecNumber>
    </recommendedName>
    <alternativeName>
        <fullName evidence="8">L-allo-threonine dehydrogenase</fullName>
    </alternativeName>
    <alternativeName>
        <fullName evidence="7">Malonic semialdehyde reductase</fullName>
    </alternativeName>
</protein>
<dbReference type="RefSeq" id="WP_245137124.1">
    <property type="nucleotide sequence ID" value="NZ_CP128477.1"/>
</dbReference>
<evidence type="ECO:0000256" key="3">
    <source>
        <dbReference type="ARBA" id="ARBA00043812"/>
    </source>
</evidence>
<gene>
    <name evidence="12" type="ORF">MKJ03_14780</name>
</gene>
<dbReference type="Gene3D" id="3.40.50.720">
    <property type="entry name" value="NAD(P)-binding Rossmann-like Domain"/>
    <property type="match status" value="1"/>
</dbReference>
<dbReference type="EC" id="1.1.1.298" evidence="4"/>
<reference evidence="12 13" key="1">
    <citation type="submission" date="2022-03" db="EMBL/GenBank/DDBJ databases">
        <title>Rhizobium SSM4.3 sp. nov., isolated from Sediment (Gouqi Island).</title>
        <authorList>
            <person name="Chen G."/>
        </authorList>
    </citation>
    <scope>NUCLEOTIDE SEQUENCE [LARGE SCALE GENOMIC DNA]</scope>
    <source>
        <strain evidence="12 13">SSM4.3</strain>
    </source>
</reference>
<evidence type="ECO:0000256" key="4">
    <source>
        <dbReference type="ARBA" id="ARBA00044050"/>
    </source>
</evidence>
<name>A0ABT0D2I2_9HYPH</name>
<evidence type="ECO:0000256" key="5">
    <source>
        <dbReference type="ARBA" id="ARBA00044059"/>
    </source>
</evidence>
<evidence type="ECO:0000313" key="12">
    <source>
        <dbReference type="EMBL" id="MCJ8239592.1"/>
    </source>
</evidence>
<comment type="similarity">
    <text evidence="1 11">Belongs to the short-chain dehydrogenases/reductases (SDR) family.</text>
</comment>
<dbReference type="PROSITE" id="PS00061">
    <property type="entry name" value="ADH_SHORT"/>
    <property type="match status" value="1"/>
</dbReference>
<evidence type="ECO:0000256" key="11">
    <source>
        <dbReference type="RuleBase" id="RU000363"/>
    </source>
</evidence>
<comment type="caution">
    <text evidence="12">The sequence shown here is derived from an EMBL/GenBank/DDBJ whole genome shotgun (WGS) entry which is preliminary data.</text>
</comment>
<evidence type="ECO:0000313" key="13">
    <source>
        <dbReference type="Proteomes" id="UP001522662"/>
    </source>
</evidence>
<dbReference type="Proteomes" id="UP001522662">
    <property type="component" value="Unassembled WGS sequence"/>
</dbReference>
<dbReference type="PIRSF" id="PIRSF000126">
    <property type="entry name" value="11-beta-HSD1"/>
    <property type="match status" value="1"/>
</dbReference>
<evidence type="ECO:0000256" key="9">
    <source>
        <dbReference type="ARBA" id="ARBA00045650"/>
    </source>
</evidence>
<dbReference type="PRINTS" id="PR00080">
    <property type="entry name" value="SDRFAMILY"/>
</dbReference>
<dbReference type="PANTHER" id="PTHR43086">
    <property type="entry name" value="VERY-LONG-CHAIN 3-OXOOACYL-COA REDUCTASE"/>
    <property type="match status" value="1"/>
</dbReference>
<comment type="function">
    <text evidence="9">NADP-dependent dehydrogenase with broad substrate specificity acting on 3-hydroxy acids. Catalyzes the NADP-dependent oxidation of L-allo-threonine to L-2-amino-3-keto-butyrate, which is spontaneously decarboxylated into aminoacetone. Also acts on D-threonine, L-serine, D-serine, D-3-hydroxyisobutyrate, L-3-hydroxyisobutyrate, D-glycerate and L-glycerate. Able to catalyze the reduction of the malonic semialdehyde to 3-hydroxypropionic acid. YdfG is apparently supplementing RutE, the presumed malonic semialdehyde reductase involved in pyrimidine degradation since both are able to detoxify malonic semialdehyde.</text>
</comment>
<comment type="catalytic activity">
    <reaction evidence="10">
        <text>3-hydroxypropanoate + NADP(+) = 3-oxopropanoate + NADPH + H(+)</text>
        <dbReference type="Rhea" id="RHEA:26438"/>
        <dbReference type="ChEBI" id="CHEBI:15378"/>
        <dbReference type="ChEBI" id="CHEBI:16510"/>
        <dbReference type="ChEBI" id="CHEBI:33190"/>
        <dbReference type="ChEBI" id="CHEBI:57783"/>
        <dbReference type="ChEBI" id="CHEBI:58349"/>
        <dbReference type="EC" id="1.1.1.298"/>
    </reaction>
</comment>
<evidence type="ECO:0000256" key="1">
    <source>
        <dbReference type="ARBA" id="ARBA00006484"/>
    </source>
</evidence>
<dbReference type="EMBL" id="JALAYX010000003">
    <property type="protein sequence ID" value="MCJ8239592.1"/>
    <property type="molecule type" value="Genomic_DNA"/>
</dbReference>
<proteinExistence type="inferred from homology"/>
<sequence length="265" mass="27995">MSSTLGTALVTGASSGIGATYARKLAERGHDLLLVARDEERLAALAAELKDAHGIAADILKADLTLPADVKRVEERLRADQAISVLVNNAGIGPNGVLLDGDIDYLDRMIAINVTAANRLAVAAAQAFAQRGRGTIINIASVVALAPEIFNGTYSASKAFILALTQSLAHELRETPVRIQAVLPGLTRTEIFDRVGSSFDHIDPESVMDVEDLVRSALVGLDQGELVTVPSLEDASLLAQFGAARQNLGPHLSKRVPASRYTTKA</sequence>
<evidence type="ECO:0000256" key="6">
    <source>
        <dbReference type="ARBA" id="ARBA00044065"/>
    </source>
</evidence>
<keyword evidence="13" id="KW-1185">Reference proteome</keyword>
<dbReference type="EC" id="1.1.1.381" evidence="5"/>
<organism evidence="12 13">
    <name type="scientific">Peteryoungia algae</name>
    <dbReference type="NCBI Taxonomy" id="2919917"/>
    <lineage>
        <taxon>Bacteria</taxon>
        <taxon>Pseudomonadati</taxon>
        <taxon>Pseudomonadota</taxon>
        <taxon>Alphaproteobacteria</taxon>
        <taxon>Hyphomicrobiales</taxon>
        <taxon>Rhizobiaceae</taxon>
        <taxon>Peteryoungia</taxon>
    </lineage>
</organism>
<dbReference type="SUPFAM" id="SSF51735">
    <property type="entry name" value="NAD(P)-binding Rossmann-fold domains"/>
    <property type="match status" value="1"/>
</dbReference>
<dbReference type="InterPro" id="IPR020904">
    <property type="entry name" value="Sc_DH/Rdtase_CS"/>
</dbReference>
<evidence type="ECO:0000256" key="8">
    <source>
        <dbReference type="ARBA" id="ARBA00044349"/>
    </source>
</evidence>
<accession>A0ABT0D2I2</accession>
<comment type="catalytic activity">
    <reaction evidence="3">
        <text>L-allo-threonine + NADP(+) = aminoacetone + CO2 + NADPH</text>
        <dbReference type="Rhea" id="RHEA:43524"/>
        <dbReference type="ChEBI" id="CHEBI:16526"/>
        <dbReference type="ChEBI" id="CHEBI:57783"/>
        <dbReference type="ChEBI" id="CHEBI:58320"/>
        <dbReference type="ChEBI" id="CHEBI:58349"/>
        <dbReference type="ChEBI" id="CHEBI:58585"/>
        <dbReference type="EC" id="1.1.1.381"/>
    </reaction>
</comment>
<evidence type="ECO:0000256" key="2">
    <source>
        <dbReference type="ARBA" id="ARBA00023002"/>
    </source>
</evidence>
<dbReference type="InterPro" id="IPR036291">
    <property type="entry name" value="NAD(P)-bd_dom_sf"/>
</dbReference>
<dbReference type="PRINTS" id="PR00081">
    <property type="entry name" value="GDHRDH"/>
</dbReference>
<evidence type="ECO:0000256" key="7">
    <source>
        <dbReference type="ARBA" id="ARBA00044271"/>
    </source>
</evidence>
<keyword evidence="2" id="KW-0560">Oxidoreductase</keyword>